<sequence>MCVYTPITKGDAMVRQNEGFAELYRGMARFVKLPALRFK</sequence>
<protein>
    <submittedName>
        <fullName evidence="1">Uncharacterized protein</fullName>
    </submittedName>
</protein>
<dbReference type="AlphaFoldDB" id="A0A3S8X9Y0"/>
<keyword evidence="1" id="KW-0614">Plasmid</keyword>
<dbReference type="EMBL" id="MH919378">
    <property type="protein sequence ID" value="AZM66600.1"/>
    <property type="molecule type" value="Genomic_DNA"/>
</dbReference>
<name>A0A3S8X9Y0_CITBR</name>
<proteinExistence type="predicted"/>
<accession>A0A3S8X9Y0</accession>
<geneLocation type="plasmid" evidence="1">
    <name>pCRE3-KPC</name>
</geneLocation>
<reference evidence="1" key="1">
    <citation type="submission" date="2018-09" db="EMBL/GenBank/DDBJ databases">
        <title>The complete sequencing of plasmid pCRE3-KPC.</title>
        <authorList>
            <person name="Dong D."/>
            <person name="Liu Z."/>
            <person name="Zhao H."/>
            <person name="Zhang H."/>
            <person name="Jia N."/>
            <person name="Zhu Y."/>
        </authorList>
    </citation>
    <scope>NUCLEOTIDE SEQUENCE</scope>
    <source>
        <strain evidence="1">CRE3</strain>
        <plasmid evidence="1">pCRE3-KPC</plasmid>
    </source>
</reference>
<organism evidence="1">
    <name type="scientific">Citrobacter braakii</name>
    <dbReference type="NCBI Taxonomy" id="57706"/>
    <lineage>
        <taxon>Bacteria</taxon>
        <taxon>Pseudomonadati</taxon>
        <taxon>Pseudomonadota</taxon>
        <taxon>Gammaproteobacteria</taxon>
        <taxon>Enterobacterales</taxon>
        <taxon>Enterobacteriaceae</taxon>
        <taxon>Citrobacter</taxon>
        <taxon>Citrobacter freundii complex</taxon>
    </lineage>
</organism>
<evidence type="ECO:0000313" key="1">
    <source>
        <dbReference type="EMBL" id="AZM66600.1"/>
    </source>
</evidence>